<dbReference type="SUPFAM" id="SSF53474">
    <property type="entry name" value="alpha/beta-Hydrolases"/>
    <property type="match status" value="1"/>
</dbReference>
<dbReference type="Pfam" id="PF06259">
    <property type="entry name" value="Abhydrolase_8"/>
    <property type="match status" value="1"/>
</dbReference>
<protein>
    <submittedName>
        <fullName evidence="2">Alpha/beta hydrolase</fullName>
    </submittedName>
</protein>
<sequence length="561" mass="58843">MVSLADVRAWDHAALDEVFSVLQIRTQILIHDGDDYGKIVPVEGWSGPAADNAAAQHKTHMQALDAYAAGAAALGKAVGQASDAIVAVQSAIYNADELARKYGFAIADAGGIADAYAGKQPPPDLNPDDRERIHTQLVDEIAQILRTANDLDADLASVLDRAAAGQFGTGNESTVAAAAADGLAAPGITASEPPPNATPSQASAWWATLTPAERDILIRDRPGTVGAMDGLPGSARDRANRAVLAQQETDLRRQREDIQRRMNGLKMSDPQQQTEHHDLQSQLDRIDGRLSELDKVGKALAQPGSRQLLVLDGGGDHLKAAVASGNVDTARNIVTFTGGFGSSVNGDLLDYDKRMDQIRQDADDLSERYGHGGKSAAVTWMGYDAPQSVDVLGTGKAEAGAGKLAPFLQGLDASREGDPARQVALGHSYGSTTTGIALRHAGADAAIFAGSPGIDTGNITDLKVPPGQSYVLKNDGDPVATSGWFGKDPVDMPGVHHMSTDRSYPADGPPLDATSGHSSVDQYLRPGTTSQHNIAAVVADTPAQLTLQDQPGFEYRMPGGR</sequence>
<reference evidence="3" key="1">
    <citation type="journal article" date="2019" name="Int. J. Syst. Evol. Microbiol.">
        <title>The Global Catalogue of Microorganisms (GCM) 10K type strain sequencing project: providing services to taxonomists for standard genome sequencing and annotation.</title>
        <authorList>
            <consortium name="The Broad Institute Genomics Platform"/>
            <consortium name="The Broad Institute Genome Sequencing Center for Infectious Disease"/>
            <person name="Wu L."/>
            <person name="Ma J."/>
        </authorList>
    </citation>
    <scope>NUCLEOTIDE SEQUENCE [LARGE SCALE GENOMIC DNA]</scope>
    <source>
        <strain evidence="3">CGMCC 4.7682</strain>
    </source>
</reference>
<keyword evidence="3" id="KW-1185">Reference proteome</keyword>
<dbReference type="RefSeq" id="WP_377871363.1">
    <property type="nucleotide sequence ID" value="NZ_JBHMAY010000029.1"/>
</dbReference>
<evidence type="ECO:0000313" key="2">
    <source>
        <dbReference type="EMBL" id="MFC3512520.1"/>
    </source>
</evidence>
<feature type="domain" description="DUF1023" evidence="1">
    <location>
        <begin position="316"/>
        <end position="481"/>
    </location>
</feature>
<comment type="caution">
    <text evidence="2">The sequence shown here is derived from an EMBL/GenBank/DDBJ whole genome shotgun (WGS) entry which is preliminary data.</text>
</comment>
<name>A0ABV7QGS1_9PSEU</name>
<dbReference type="GO" id="GO:0016787">
    <property type="term" value="F:hydrolase activity"/>
    <property type="evidence" value="ECO:0007669"/>
    <property type="project" value="UniProtKB-KW"/>
</dbReference>
<evidence type="ECO:0000259" key="1">
    <source>
        <dbReference type="Pfam" id="PF06259"/>
    </source>
</evidence>
<evidence type="ECO:0000313" key="3">
    <source>
        <dbReference type="Proteomes" id="UP001595764"/>
    </source>
</evidence>
<organism evidence="2 3">
    <name type="scientific">Amycolatopsis halotolerans</name>
    <dbReference type="NCBI Taxonomy" id="330083"/>
    <lineage>
        <taxon>Bacteria</taxon>
        <taxon>Bacillati</taxon>
        <taxon>Actinomycetota</taxon>
        <taxon>Actinomycetes</taxon>
        <taxon>Pseudonocardiales</taxon>
        <taxon>Pseudonocardiaceae</taxon>
        <taxon>Amycolatopsis</taxon>
    </lineage>
</organism>
<keyword evidence="2" id="KW-0378">Hydrolase</keyword>
<accession>A0ABV7QGS1</accession>
<dbReference type="InterPro" id="IPR010427">
    <property type="entry name" value="DUF1023"/>
</dbReference>
<dbReference type="EMBL" id="JBHRWI010000024">
    <property type="protein sequence ID" value="MFC3512520.1"/>
    <property type="molecule type" value="Genomic_DNA"/>
</dbReference>
<dbReference type="InterPro" id="IPR029058">
    <property type="entry name" value="AB_hydrolase_fold"/>
</dbReference>
<gene>
    <name evidence="2" type="ORF">ACFORO_20295</name>
</gene>
<proteinExistence type="predicted"/>
<dbReference type="Proteomes" id="UP001595764">
    <property type="component" value="Unassembled WGS sequence"/>
</dbReference>